<dbReference type="EMBL" id="VSWC01000027">
    <property type="protein sequence ID" value="KAA1110826.1"/>
    <property type="molecule type" value="Genomic_DNA"/>
</dbReference>
<evidence type="ECO:0000313" key="3">
    <source>
        <dbReference type="EMBL" id="KAA1110826.1"/>
    </source>
</evidence>
<evidence type="ECO:0000256" key="1">
    <source>
        <dbReference type="SAM" id="MobiDB-lite"/>
    </source>
</evidence>
<keyword evidence="4" id="KW-1185">Reference proteome</keyword>
<dbReference type="Gene3D" id="3.30.40.10">
    <property type="entry name" value="Zinc/RING finger domain, C3HC4 (zinc finger)"/>
    <property type="match status" value="1"/>
</dbReference>
<protein>
    <recommendedName>
        <fullName evidence="2">RING-type domain-containing protein</fullName>
    </recommendedName>
</protein>
<dbReference type="InterPro" id="IPR001841">
    <property type="entry name" value="Znf_RING"/>
</dbReference>
<accession>A0A5B0QBZ8</accession>
<evidence type="ECO:0000313" key="4">
    <source>
        <dbReference type="Proteomes" id="UP000324748"/>
    </source>
</evidence>
<dbReference type="OrthoDB" id="8062037at2759"/>
<dbReference type="Pfam" id="PF13639">
    <property type="entry name" value="zf-RING_2"/>
    <property type="match status" value="1"/>
</dbReference>
<reference evidence="3 4" key="1">
    <citation type="submission" date="2019-05" db="EMBL/GenBank/DDBJ databases">
        <title>Emergence of the Ug99 lineage of the wheat stem rust pathogen through somatic hybridization.</title>
        <authorList>
            <person name="Li F."/>
            <person name="Upadhyaya N.M."/>
            <person name="Sperschneider J."/>
            <person name="Matny O."/>
            <person name="Nguyen-Phuc H."/>
            <person name="Mago R."/>
            <person name="Raley C."/>
            <person name="Miller M.E."/>
            <person name="Silverstein K.A.T."/>
            <person name="Henningsen E."/>
            <person name="Hirsch C.D."/>
            <person name="Visser B."/>
            <person name="Pretorius Z.A."/>
            <person name="Steffenson B.J."/>
            <person name="Schwessinger B."/>
            <person name="Dodds P.N."/>
            <person name="Figueroa M."/>
        </authorList>
    </citation>
    <scope>NUCLEOTIDE SEQUENCE [LARGE SCALE GENOMIC DNA]</scope>
    <source>
        <strain evidence="3">21-0</strain>
    </source>
</reference>
<dbReference type="SUPFAM" id="SSF57850">
    <property type="entry name" value="RING/U-box"/>
    <property type="match status" value="1"/>
</dbReference>
<name>A0A5B0QBZ8_PUCGR</name>
<gene>
    <name evidence="3" type="ORF">PGT21_032445</name>
</gene>
<sequence length="205" mass="22938">MDRTSNLGDLNDPEDPFQPSPGGSQTTLPEPSAVPSAPEDTPGDIAQMNPEPTPSTTAANPHHATLNDDTEDILAFIRQIDETRTQMPPAPTVSSRRVLQMAEDLQVRRADHEEITGEHLFFQNMVIRRRPRATMRQLEVTNLLDRLENITLGSVLLTGHGRFRLPCSICLEEYTEGDRVVVLQCHESHHFHRDCMQSSHNGSKS</sequence>
<dbReference type="Proteomes" id="UP000324748">
    <property type="component" value="Unassembled WGS sequence"/>
</dbReference>
<dbReference type="InterPro" id="IPR013083">
    <property type="entry name" value="Znf_RING/FYVE/PHD"/>
</dbReference>
<comment type="caution">
    <text evidence="3">The sequence shown here is derived from an EMBL/GenBank/DDBJ whole genome shotgun (WGS) entry which is preliminary data.</text>
</comment>
<feature type="domain" description="RING-type" evidence="2">
    <location>
        <begin position="167"/>
        <end position="198"/>
    </location>
</feature>
<organism evidence="3 4">
    <name type="scientific">Puccinia graminis f. sp. tritici</name>
    <dbReference type="NCBI Taxonomy" id="56615"/>
    <lineage>
        <taxon>Eukaryota</taxon>
        <taxon>Fungi</taxon>
        <taxon>Dikarya</taxon>
        <taxon>Basidiomycota</taxon>
        <taxon>Pucciniomycotina</taxon>
        <taxon>Pucciniomycetes</taxon>
        <taxon>Pucciniales</taxon>
        <taxon>Pucciniaceae</taxon>
        <taxon>Puccinia</taxon>
    </lineage>
</organism>
<proteinExistence type="predicted"/>
<feature type="region of interest" description="Disordered" evidence="1">
    <location>
        <begin position="1"/>
        <end position="65"/>
    </location>
</feature>
<evidence type="ECO:0000259" key="2">
    <source>
        <dbReference type="Pfam" id="PF13639"/>
    </source>
</evidence>
<dbReference type="AlphaFoldDB" id="A0A5B0QBZ8"/>